<name>A0A6P2LZU1_9BURK</name>
<evidence type="ECO:0000313" key="1">
    <source>
        <dbReference type="EMBL" id="VWB75046.1"/>
    </source>
</evidence>
<accession>A0A6P2LZU1</accession>
<sequence length="236" mass="25362">MLERAFDAPAQIDGAVVAEGVAPDKSAMPDHSELTLGLAEKAFAIIGADTFTVSARLSVDDPRTLRNFGLLESMLLMAYNDGKADALHDRGGAVGDAMSSEEHEHFDAMAAEVEGDLKAEGAKIYRITHHYDIGNQDVYVEHPTGDVDGKQVALYLWFKAWDWFGSSVLISNLGIASVMVAFYGFRHCAAHPFSTTVDLYSDAEGLPGYDALMSDASLHREGLRDAMAPHVVGSAG</sequence>
<dbReference type="EMBL" id="CABVQC010000021">
    <property type="protein sequence ID" value="VWB75046.1"/>
    <property type="molecule type" value="Genomic_DNA"/>
</dbReference>
<organism evidence="1 2">
    <name type="scientific">Burkholderia aenigmatica</name>
    <dbReference type="NCBI Taxonomy" id="2015348"/>
    <lineage>
        <taxon>Bacteria</taxon>
        <taxon>Pseudomonadati</taxon>
        <taxon>Pseudomonadota</taxon>
        <taxon>Betaproteobacteria</taxon>
        <taxon>Burkholderiales</taxon>
        <taxon>Burkholderiaceae</taxon>
        <taxon>Burkholderia</taxon>
        <taxon>Burkholderia cepacia complex</taxon>
    </lineage>
</organism>
<reference evidence="1 2" key="1">
    <citation type="submission" date="2019-09" db="EMBL/GenBank/DDBJ databases">
        <authorList>
            <person name="Depoorter E."/>
        </authorList>
    </citation>
    <scope>NUCLEOTIDE SEQUENCE [LARGE SCALE GENOMIC DNA]</scope>
    <source>
        <strain evidence="1">LMG 13014</strain>
    </source>
</reference>
<dbReference type="AlphaFoldDB" id="A0A6P2LZU1"/>
<dbReference type="GeneID" id="99665071"/>
<protein>
    <submittedName>
        <fullName evidence="1">Uncharacterized protein</fullName>
    </submittedName>
</protein>
<proteinExistence type="predicted"/>
<dbReference type="RefSeq" id="WP_137962604.1">
    <property type="nucleotide sequence ID" value="NZ_CABVQC010000021.1"/>
</dbReference>
<gene>
    <name evidence="1" type="ORF">BLA13014_03424</name>
</gene>
<dbReference type="Proteomes" id="UP000494261">
    <property type="component" value="Unassembled WGS sequence"/>
</dbReference>
<evidence type="ECO:0000313" key="2">
    <source>
        <dbReference type="Proteomes" id="UP000494261"/>
    </source>
</evidence>